<dbReference type="PANTHER" id="PTHR43300">
    <property type="entry name" value="ACETYLTRANSFERASE"/>
    <property type="match status" value="1"/>
</dbReference>
<dbReference type="EMBL" id="CP045851">
    <property type="protein sequence ID" value="QGG95416.1"/>
    <property type="molecule type" value="Genomic_DNA"/>
</dbReference>
<dbReference type="AlphaFoldDB" id="A0A5Q2RLW5"/>
<evidence type="ECO:0000256" key="2">
    <source>
        <dbReference type="ARBA" id="ARBA00022737"/>
    </source>
</evidence>
<dbReference type="KEGG" id="atq:GH723_10085"/>
<accession>A0A5Q2RLW5</accession>
<name>A0A5Q2RLW5_9ACTN</name>
<dbReference type="SUPFAM" id="SSF53756">
    <property type="entry name" value="UDP-Glycosyltransferase/glycogen phosphorylase"/>
    <property type="match status" value="1"/>
</dbReference>
<dbReference type="PANTHER" id="PTHR43300:SF7">
    <property type="entry name" value="UDP-N-ACETYLBACILLOSAMINE N-ACETYLTRANSFERASE"/>
    <property type="match status" value="1"/>
</dbReference>
<gene>
    <name evidence="4" type="ORF">GH723_10085</name>
</gene>
<feature type="coiled-coil region" evidence="3">
    <location>
        <begin position="281"/>
        <end position="308"/>
    </location>
</feature>
<dbReference type="InterPro" id="IPR050179">
    <property type="entry name" value="Trans_hexapeptide_repeat"/>
</dbReference>
<keyword evidence="3" id="KW-0175">Coiled coil</keyword>
<reference evidence="4 5" key="1">
    <citation type="submission" date="2019-11" db="EMBL/GenBank/DDBJ databases">
        <authorList>
            <person name="He Y."/>
        </authorList>
    </citation>
    <scope>NUCLEOTIDE SEQUENCE [LARGE SCALE GENOMIC DNA]</scope>
    <source>
        <strain evidence="4 5">SCSIO 58843</strain>
    </source>
</reference>
<dbReference type="Gene3D" id="2.160.10.10">
    <property type="entry name" value="Hexapeptide repeat proteins"/>
    <property type="match status" value="1"/>
</dbReference>
<dbReference type="InterPro" id="IPR018357">
    <property type="entry name" value="Hexapep_transf_CS"/>
</dbReference>
<sequence length="779" mass="82434">MKILITNLQLDERTGTEVVVRDLDAGLRRRGHDVCVYTPRPGALAEEMRADGAIVVDDVASTPWTPDVIHGHQTVETATALAAFPTTPALYVCHDRLHPDDAPLRSPAVRRYVSVDRNCDERIRLEAGIPAELTRLIHNAVDMRRFVPRDRLPRRPRRVAVFSNYAVRGGYVEEVRAACAARGLDVEVIGAGVGTAVDRPEEILGRYDLVVGKGRCVLEALAVGCAVVVADAGGLASIVTADDVADLRDWNFGARCLQRPVTASTVGEEIDRYDPRDAARASAWIRQVADLERALDAYEALYEEVRLEGVPDGHRTTWVGLLDEQVARAGALEAVARSGAVLLGSALSPGAAHQVALRPLTTPGFVEAGATTSVLLAVRNGSSETLHSLGDAPLFASYHLLDADGRPMGIEGERTRFETPLPPGAERILRVRVQAPGEPGRCTVALDLVQEGRTWLRDLTGRHGPDLDLVVESPREGDATWTLSRLALLEPVDVVRDAVFTTLRFATAPTAGMLTFAESPVFLDRALASGAAAAVVVPPALVDQVPAPIGVITSETPRGTFARLHEALATRTDLYRHHQPSTIDPSADVHPSAVIDEIDVEIGPGVVIGPHVTLSGPVRLEADVRVMAGAVLGSAGFQTITDGGRRVEMPHAGGVAVGARTVVFPGAIVARGLFGTDTTIGADGRIGNGAFVSHDCRVGERTTIGHGAVVNGNVEVGSDTWLGPGATVSNNLRIGDGARVSLGATVISEVPDGGHVTGLPAMGHAAALRAVASMRKVRR</sequence>
<dbReference type="GO" id="GO:0016740">
    <property type="term" value="F:transferase activity"/>
    <property type="evidence" value="ECO:0007669"/>
    <property type="project" value="UniProtKB-KW"/>
</dbReference>
<proteinExistence type="predicted"/>
<organism evidence="4 5">
    <name type="scientific">Actinomarinicola tropica</name>
    <dbReference type="NCBI Taxonomy" id="2789776"/>
    <lineage>
        <taxon>Bacteria</taxon>
        <taxon>Bacillati</taxon>
        <taxon>Actinomycetota</taxon>
        <taxon>Acidimicrobiia</taxon>
        <taxon>Acidimicrobiales</taxon>
        <taxon>Iamiaceae</taxon>
        <taxon>Actinomarinicola</taxon>
    </lineage>
</organism>
<dbReference type="Proteomes" id="UP000334019">
    <property type="component" value="Chromosome"/>
</dbReference>
<evidence type="ECO:0000313" key="5">
    <source>
        <dbReference type="Proteomes" id="UP000334019"/>
    </source>
</evidence>
<dbReference type="SUPFAM" id="SSF51161">
    <property type="entry name" value="Trimeric LpxA-like enzymes"/>
    <property type="match status" value="1"/>
</dbReference>
<dbReference type="RefSeq" id="WP_153759523.1">
    <property type="nucleotide sequence ID" value="NZ_CP045851.1"/>
</dbReference>
<evidence type="ECO:0000256" key="1">
    <source>
        <dbReference type="ARBA" id="ARBA00022679"/>
    </source>
</evidence>
<keyword evidence="1" id="KW-0808">Transferase</keyword>
<keyword evidence="2" id="KW-0677">Repeat</keyword>
<evidence type="ECO:0000313" key="4">
    <source>
        <dbReference type="EMBL" id="QGG95416.1"/>
    </source>
</evidence>
<keyword evidence="5" id="KW-1185">Reference proteome</keyword>
<evidence type="ECO:0008006" key="6">
    <source>
        <dbReference type="Google" id="ProtNLM"/>
    </source>
</evidence>
<dbReference type="PROSITE" id="PS00101">
    <property type="entry name" value="HEXAPEP_TRANSFERASES"/>
    <property type="match status" value="1"/>
</dbReference>
<protein>
    <recommendedName>
        <fullName evidence="6">Glycosyltransferase</fullName>
    </recommendedName>
</protein>
<dbReference type="InterPro" id="IPR011004">
    <property type="entry name" value="Trimer_LpxA-like_sf"/>
</dbReference>
<evidence type="ECO:0000256" key="3">
    <source>
        <dbReference type="SAM" id="Coils"/>
    </source>
</evidence>
<dbReference type="Gene3D" id="3.40.50.2000">
    <property type="entry name" value="Glycogen Phosphorylase B"/>
    <property type="match status" value="2"/>
</dbReference>